<evidence type="ECO:0000256" key="3">
    <source>
        <dbReference type="ARBA" id="ARBA00023163"/>
    </source>
</evidence>
<keyword evidence="3" id="KW-0804">Transcription</keyword>
<comment type="caution">
    <text evidence="6">The sequence shown here is derived from an EMBL/GenBank/DDBJ whole genome shotgun (WGS) entry which is preliminary data.</text>
</comment>
<feature type="DNA-binding region" description="H-T-H motif" evidence="4">
    <location>
        <begin position="13"/>
        <end position="32"/>
    </location>
</feature>
<dbReference type="InterPro" id="IPR001647">
    <property type="entry name" value="HTH_TetR"/>
</dbReference>
<evidence type="ECO:0000256" key="2">
    <source>
        <dbReference type="ARBA" id="ARBA00023125"/>
    </source>
</evidence>
<dbReference type="PANTHER" id="PTHR47506:SF1">
    <property type="entry name" value="HTH-TYPE TRANSCRIPTIONAL REGULATOR YJDC"/>
    <property type="match status" value="1"/>
</dbReference>
<dbReference type="Pfam" id="PF00440">
    <property type="entry name" value="TetR_N"/>
    <property type="match status" value="1"/>
</dbReference>
<dbReference type="EMBL" id="POUD01000097">
    <property type="protein sequence ID" value="PZG15813.1"/>
    <property type="molecule type" value="Genomic_DNA"/>
</dbReference>
<dbReference type="SUPFAM" id="SSF46689">
    <property type="entry name" value="Homeodomain-like"/>
    <property type="match status" value="1"/>
</dbReference>
<dbReference type="Gene3D" id="1.10.357.10">
    <property type="entry name" value="Tetracycline Repressor, domain 2"/>
    <property type="match status" value="1"/>
</dbReference>
<dbReference type="PANTHER" id="PTHR47506">
    <property type="entry name" value="TRANSCRIPTIONAL REGULATORY PROTEIN"/>
    <property type="match status" value="1"/>
</dbReference>
<evidence type="ECO:0000313" key="6">
    <source>
        <dbReference type="EMBL" id="PZG15813.1"/>
    </source>
</evidence>
<dbReference type="InterPro" id="IPR023772">
    <property type="entry name" value="DNA-bd_HTH_TetR-type_CS"/>
</dbReference>
<keyword evidence="2 4" id="KW-0238">DNA-binding</keyword>
<gene>
    <name evidence="6" type="ORF">C1J01_23005</name>
</gene>
<organism evidence="6 7">
    <name type="scientific">Nonomuraea aridisoli</name>
    <dbReference type="NCBI Taxonomy" id="2070368"/>
    <lineage>
        <taxon>Bacteria</taxon>
        <taxon>Bacillati</taxon>
        <taxon>Actinomycetota</taxon>
        <taxon>Actinomycetes</taxon>
        <taxon>Streptosporangiales</taxon>
        <taxon>Streptosporangiaceae</taxon>
        <taxon>Nonomuraea</taxon>
    </lineage>
</organism>
<evidence type="ECO:0000313" key="7">
    <source>
        <dbReference type="Proteomes" id="UP000249304"/>
    </source>
</evidence>
<dbReference type="Proteomes" id="UP000249304">
    <property type="component" value="Unassembled WGS sequence"/>
</dbReference>
<dbReference type="InterPro" id="IPR009057">
    <property type="entry name" value="Homeodomain-like_sf"/>
</dbReference>
<dbReference type="AlphaFoldDB" id="A0A2W2DZE1"/>
<dbReference type="PROSITE" id="PS01081">
    <property type="entry name" value="HTH_TETR_1"/>
    <property type="match status" value="1"/>
</dbReference>
<proteinExistence type="predicted"/>
<dbReference type="GO" id="GO:0003677">
    <property type="term" value="F:DNA binding"/>
    <property type="evidence" value="ECO:0007669"/>
    <property type="project" value="UniProtKB-UniRule"/>
</dbReference>
<reference evidence="6 7" key="1">
    <citation type="submission" date="2018-01" db="EMBL/GenBank/DDBJ databases">
        <title>Draft genome sequence of Nonomuraea sp. KC333.</title>
        <authorList>
            <person name="Sahin N."/>
            <person name="Saygin H."/>
            <person name="Ay H."/>
        </authorList>
    </citation>
    <scope>NUCLEOTIDE SEQUENCE [LARGE SCALE GENOMIC DNA]</scope>
    <source>
        <strain evidence="6 7">KC333</strain>
    </source>
</reference>
<protein>
    <submittedName>
        <fullName evidence="6">TetR family transcriptional regulator</fullName>
    </submittedName>
</protein>
<keyword evidence="1" id="KW-0805">Transcription regulation</keyword>
<evidence type="ECO:0000256" key="4">
    <source>
        <dbReference type="PROSITE-ProRule" id="PRU00335"/>
    </source>
</evidence>
<evidence type="ECO:0000259" key="5">
    <source>
        <dbReference type="PROSITE" id="PS50977"/>
    </source>
</evidence>
<keyword evidence="7" id="KW-1185">Reference proteome</keyword>
<dbReference type="PROSITE" id="PS50977">
    <property type="entry name" value="HTH_TETR_2"/>
    <property type="match status" value="1"/>
</dbReference>
<name>A0A2W2DZE1_9ACTN</name>
<evidence type="ECO:0000256" key="1">
    <source>
        <dbReference type="ARBA" id="ARBA00023015"/>
    </source>
</evidence>
<feature type="domain" description="HTH tetR-type" evidence="5">
    <location>
        <begin position="1"/>
        <end position="50"/>
    </location>
</feature>
<accession>A0A2W2DZE1</accession>
<sequence>MVTFARYGYRKTSMDDVARAADISRPGLYFYFASKPDLFRAAVTRALDGDLAAAERALADTDRPLRDRLIEAFDHWTGRYIGPMAKEVAVLIETNPDLLGSIPARYPRRFAEMVVHTLAADAPADRADRVSDVAQTLLSTANGIKHEARTREEFLARMTTAVDLLTLALTAAPGTPPA</sequence>
<dbReference type="OrthoDB" id="4709704at2"/>